<keyword evidence="2" id="KW-1133">Transmembrane helix</keyword>
<feature type="compositionally biased region" description="Basic residues" evidence="1">
    <location>
        <begin position="119"/>
        <end position="128"/>
    </location>
</feature>
<dbReference type="AlphaFoldDB" id="A0A9P8WAN5"/>
<reference evidence="3 4" key="1">
    <citation type="journal article" date="2021" name="Nat. Commun.">
        <title>Genetic determinants of endophytism in the Arabidopsis root mycobiome.</title>
        <authorList>
            <person name="Mesny F."/>
            <person name="Miyauchi S."/>
            <person name="Thiergart T."/>
            <person name="Pickel B."/>
            <person name="Atanasova L."/>
            <person name="Karlsson M."/>
            <person name="Huettel B."/>
            <person name="Barry K.W."/>
            <person name="Haridas S."/>
            <person name="Chen C."/>
            <person name="Bauer D."/>
            <person name="Andreopoulos W."/>
            <person name="Pangilinan J."/>
            <person name="LaButti K."/>
            <person name="Riley R."/>
            <person name="Lipzen A."/>
            <person name="Clum A."/>
            <person name="Drula E."/>
            <person name="Henrissat B."/>
            <person name="Kohler A."/>
            <person name="Grigoriev I.V."/>
            <person name="Martin F.M."/>
            <person name="Hacquard S."/>
        </authorList>
    </citation>
    <scope>NUCLEOTIDE SEQUENCE [LARGE SCALE GENOMIC DNA]</scope>
    <source>
        <strain evidence="3 4">MPI-CAGE-CH-0241</strain>
    </source>
</reference>
<dbReference type="Proteomes" id="UP000777438">
    <property type="component" value="Unassembled WGS sequence"/>
</dbReference>
<evidence type="ECO:0000313" key="3">
    <source>
        <dbReference type="EMBL" id="KAH6894705.1"/>
    </source>
</evidence>
<evidence type="ECO:0000313" key="4">
    <source>
        <dbReference type="Proteomes" id="UP000777438"/>
    </source>
</evidence>
<dbReference type="EMBL" id="JAGPYM010000005">
    <property type="protein sequence ID" value="KAH6894705.1"/>
    <property type="molecule type" value="Genomic_DNA"/>
</dbReference>
<sequence>MARVRAVVSVVSDYSLAFLRFLVTLLIAGSRKLSERKSQKLTTRMEFKESRIVTEISLQRYQKVGDSVKSAQDDAKARIEDRMNLEDGKVTAKFAPENYGALASDRLVGNRCSMHRHISTLSRRRGSSKHHESSRSTAQGCHRGRLE</sequence>
<keyword evidence="2" id="KW-0472">Membrane</keyword>
<evidence type="ECO:0000256" key="1">
    <source>
        <dbReference type="SAM" id="MobiDB-lite"/>
    </source>
</evidence>
<feature type="region of interest" description="Disordered" evidence="1">
    <location>
        <begin position="119"/>
        <end position="147"/>
    </location>
</feature>
<evidence type="ECO:0000256" key="2">
    <source>
        <dbReference type="SAM" id="Phobius"/>
    </source>
</evidence>
<organism evidence="3 4">
    <name type="scientific">Thelonectria olida</name>
    <dbReference type="NCBI Taxonomy" id="1576542"/>
    <lineage>
        <taxon>Eukaryota</taxon>
        <taxon>Fungi</taxon>
        <taxon>Dikarya</taxon>
        <taxon>Ascomycota</taxon>
        <taxon>Pezizomycotina</taxon>
        <taxon>Sordariomycetes</taxon>
        <taxon>Hypocreomycetidae</taxon>
        <taxon>Hypocreales</taxon>
        <taxon>Nectriaceae</taxon>
        <taxon>Thelonectria</taxon>
    </lineage>
</organism>
<accession>A0A9P8WAN5</accession>
<keyword evidence="2" id="KW-0812">Transmembrane</keyword>
<gene>
    <name evidence="3" type="ORF">B0T10DRAFT_456931</name>
</gene>
<keyword evidence="4" id="KW-1185">Reference proteome</keyword>
<proteinExistence type="predicted"/>
<comment type="caution">
    <text evidence="3">The sequence shown here is derived from an EMBL/GenBank/DDBJ whole genome shotgun (WGS) entry which is preliminary data.</text>
</comment>
<name>A0A9P8WAN5_9HYPO</name>
<feature type="transmembrane region" description="Helical" evidence="2">
    <location>
        <begin position="6"/>
        <end position="28"/>
    </location>
</feature>
<protein>
    <submittedName>
        <fullName evidence="3">Uncharacterized protein</fullName>
    </submittedName>
</protein>